<feature type="region of interest" description="Disordered" evidence="2">
    <location>
        <begin position="235"/>
        <end position="265"/>
    </location>
</feature>
<dbReference type="Gene3D" id="3.90.190.10">
    <property type="entry name" value="Protein tyrosine phosphatase superfamily"/>
    <property type="match status" value="1"/>
</dbReference>
<dbReference type="InterPro" id="IPR013783">
    <property type="entry name" value="Ig-like_fold"/>
</dbReference>
<feature type="domain" description="CBM20" evidence="5">
    <location>
        <begin position="589"/>
        <end position="702"/>
    </location>
</feature>
<dbReference type="Pfam" id="PF00782">
    <property type="entry name" value="DSPc"/>
    <property type="match status" value="1"/>
</dbReference>
<dbReference type="InterPro" id="IPR000387">
    <property type="entry name" value="Tyr_Pase_dom"/>
</dbReference>
<feature type="compositionally biased region" description="Polar residues" evidence="2">
    <location>
        <begin position="115"/>
        <end position="127"/>
    </location>
</feature>
<dbReference type="PANTHER" id="PTHR32518:SF3">
    <property type="entry name" value="4-ALPHA-GLUCANOTRANSFERASE"/>
    <property type="match status" value="1"/>
</dbReference>
<dbReference type="EMBL" id="VRMN01000005">
    <property type="protein sequence ID" value="KAA8494343.1"/>
    <property type="molecule type" value="Genomic_DNA"/>
</dbReference>
<reference evidence="7" key="1">
    <citation type="journal article" date="2019" name="Nat. Commun.">
        <title>Expansion of phycobilisome linker gene families in mesophilic red algae.</title>
        <authorList>
            <person name="Lee J."/>
            <person name="Kim D."/>
            <person name="Bhattacharya D."/>
            <person name="Yoon H.S."/>
        </authorList>
    </citation>
    <scope>NUCLEOTIDE SEQUENCE [LARGE SCALE GENOMIC DNA]</scope>
    <source>
        <strain evidence="7">CCMP 1328</strain>
    </source>
</reference>
<dbReference type="GO" id="GO:0004721">
    <property type="term" value="F:phosphoprotein phosphatase activity"/>
    <property type="evidence" value="ECO:0007669"/>
    <property type="project" value="UniProtKB-KW"/>
</dbReference>
<dbReference type="AlphaFoldDB" id="A0A5J4YUA6"/>
<feature type="domain" description="CBM20" evidence="5">
    <location>
        <begin position="303"/>
        <end position="416"/>
    </location>
</feature>
<name>A0A5J4YUA6_PORPP</name>
<evidence type="ECO:0000313" key="7">
    <source>
        <dbReference type="Proteomes" id="UP000324585"/>
    </source>
</evidence>
<dbReference type="PANTHER" id="PTHR32518">
    <property type="match status" value="1"/>
</dbReference>
<dbReference type="CDD" id="cd05467">
    <property type="entry name" value="CBM20"/>
    <property type="match status" value="2"/>
</dbReference>
<protein>
    <submittedName>
        <fullName evidence="6">Phosphoglucan phosphatase LSF2, chloroplastic</fullName>
    </submittedName>
</protein>
<dbReference type="GO" id="GO:2001070">
    <property type="term" value="F:starch binding"/>
    <property type="evidence" value="ECO:0007669"/>
    <property type="project" value="InterPro"/>
</dbReference>
<evidence type="ECO:0000259" key="3">
    <source>
        <dbReference type="PROSITE" id="PS50054"/>
    </source>
</evidence>
<proteinExistence type="predicted"/>
<sequence>MAEMVRNGLCPGITACEREVRRYSEEGCGGRRACAAMKKVSLSAVELAAFQALQLERSPAHGAAGAAGGGGGAGGGGAGGVSFAQAYAKYVAEGQGVIDRDAELRPEANPAYQEQRYSSADCASSTPDDGDDEQTEDSSLVRALENMYNDPVRRAQLERQNSKHKNVTEKKKSSLANAQQVQDMVSPADQNALHHVASLKEAIPELVPMLSAKSQGTDAQGKDVLSTKGRSKSLYARASMSKSRSAAQFKVPDQAAARENDDGLQRPTLTMDQLAEPNEHPRALESADDKELFASVATRLLGQEPKCSVRAEFRMEKRVPYGSVLVVVGSAPALGSWDRFNALRLKWHADDVWSQSVDVGVGEARELVLEYKYVIRPANDKQALDKETWTWEPGPNHVVCVADTLSGITCHDKWDMERRSSVKKGVLLGASSAMSPAALYKDNPDRINPFSRESSTALLSRQPFEKGTVRFSVNYKTSYGDNVYVCGSVPELGQWNKQKAKRMQFVKGSTDTWRLDVAIPASTLQFEYKYFVWKAQGERQWEVGFNTNRLCMPWLKQVRANQSDMSASLLDAGRKLSSEAGSAVMACMNDRWESHKVVFSIYYPTKPNEAMCVTGDLAEIGGWFMPGPVAMHLGEPEILETDVIGRKWYLEIYLPYTTRKFEYRYVIMNSLDGSAVWEREPNRRADLDSHGVTINSTVQLKDVNFVGGMQFDYVPDNLFIGPYPQSREDIAQLKEAGVTAVINTQTDEDFRHRQIEWSKLVAWYQELGVLIVRVPIQDFNRESLRQHLHDAATKMRELIDAGHQVFVHCTAGMGRAPAVAVAYLCFQRGWQLQHAVDHVKYHRTVAAPNVPLIQEMIDQRNGK</sequence>
<dbReference type="PROSITE" id="PS50056">
    <property type="entry name" value="TYR_PHOSPHATASE_2"/>
    <property type="match status" value="1"/>
</dbReference>
<dbReference type="SMART" id="SM00195">
    <property type="entry name" value="DSPc"/>
    <property type="match status" value="1"/>
</dbReference>
<dbReference type="PROSITE" id="PS51166">
    <property type="entry name" value="CBM20"/>
    <property type="match status" value="3"/>
</dbReference>
<dbReference type="PROSITE" id="PS50054">
    <property type="entry name" value="TYR_PHOSPHATASE_DUAL"/>
    <property type="match status" value="1"/>
</dbReference>
<gene>
    <name evidence="6" type="ORF">FVE85_4318</name>
</gene>
<dbReference type="SMART" id="SM01065">
    <property type="entry name" value="CBM_2"/>
    <property type="match status" value="3"/>
</dbReference>
<feature type="domain" description="Tyrosine-protein phosphatase" evidence="3">
    <location>
        <begin position="710"/>
        <end position="863"/>
    </location>
</feature>
<keyword evidence="1" id="KW-0904">Protein phosphatase</keyword>
<evidence type="ECO:0000259" key="5">
    <source>
        <dbReference type="PROSITE" id="PS51166"/>
    </source>
</evidence>
<dbReference type="OrthoDB" id="273181at2759"/>
<evidence type="ECO:0000256" key="1">
    <source>
        <dbReference type="ARBA" id="ARBA00022912"/>
    </source>
</evidence>
<feature type="domain" description="CBM20" evidence="5">
    <location>
        <begin position="461"/>
        <end position="574"/>
    </location>
</feature>
<dbReference type="Pfam" id="PF00686">
    <property type="entry name" value="CBM_20"/>
    <property type="match status" value="3"/>
</dbReference>
<keyword evidence="1" id="KW-0378">Hydrolase</keyword>
<dbReference type="InterPro" id="IPR029021">
    <property type="entry name" value="Prot-tyrosine_phosphatase-like"/>
</dbReference>
<accession>A0A5J4YUA6</accession>
<comment type="caution">
    <text evidence="6">The sequence shown here is derived from an EMBL/GenBank/DDBJ whole genome shotgun (WGS) entry which is preliminary data.</text>
</comment>
<keyword evidence="7" id="KW-1185">Reference proteome</keyword>
<feature type="compositionally biased region" description="Low complexity" evidence="2">
    <location>
        <begin position="236"/>
        <end position="247"/>
    </location>
</feature>
<organism evidence="6 7">
    <name type="scientific">Porphyridium purpureum</name>
    <name type="common">Red alga</name>
    <name type="synonym">Porphyridium cruentum</name>
    <dbReference type="NCBI Taxonomy" id="35688"/>
    <lineage>
        <taxon>Eukaryota</taxon>
        <taxon>Rhodophyta</taxon>
        <taxon>Bangiophyceae</taxon>
        <taxon>Porphyridiales</taxon>
        <taxon>Porphyridiaceae</taxon>
        <taxon>Porphyridium</taxon>
    </lineage>
</organism>
<dbReference type="Gene3D" id="2.60.40.10">
    <property type="entry name" value="Immunoglobulins"/>
    <property type="match status" value="3"/>
</dbReference>
<dbReference type="SUPFAM" id="SSF49452">
    <property type="entry name" value="Starch-binding domain-like"/>
    <property type="match status" value="3"/>
</dbReference>
<evidence type="ECO:0000313" key="6">
    <source>
        <dbReference type="EMBL" id="KAA8494343.1"/>
    </source>
</evidence>
<evidence type="ECO:0000259" key="4">
    <source>
        <dbReference type="PROSITE" id="PS50056"/>
    </source>
</evidence>
<dbReference type="InterPro" id="IPR000340">
    <property type="entry name" value="Dual-sp_phosphatase_cat-dom"/>
</dbReference>
<feature type="region of interest" description="Disordered" evidence="2">
    <location>
        <begin position="108"/>
        <end position="138"/>
    </location>
</feature>
<evidence type="ECO:0000256" key="2">
    <source>
        <dbReference type="SAM" id="MobiDB-lite"/>
    </source>
</evidence>
<dbReference type="Proteomes" id="UP000324585">
    <property type="component" value="Unassembled WGS sequence"/>
</dbReference>
<dbReference type="InterPro" id="IPR020422">
    <property type="entry name" value="TYR_PHOSPHATASE_DUAL_dom"/>
</dbReference>
<dbReference type="SUPFAM" id="SSF52799">
    <property type="entry name" value="(Phosphotyrosine protein) phosphatases II"/>
    <property type="match status" value="1"/>
</dbReference>
<dbReference type="InterPro" id="IPR002044">
    <property type="entry name" value="CBM20"/>
</dbReference>
<feature type="domain" description="Tyrosine specific protein phosphatases" evidence="4">
    <location>
        <begin position="786"/>
        <end position="843"/>
    </location>
</feature>
<dbReference type="InterPro" id="IPR013784">
    <property type="entry name" value="Carb-bd-like_fold"/>
</dbReference>